<evidence type="ECO:0000313" key="2">
    <source>
        <dbReference type="EMBL" id="MFD0987367.1"/>
    </source>
</evidence>
<protein>
    <submittedName>
        <fullName evidence="2">Alpha/beta fold hydrolase</fullName>
    </submittedName>
</protein>
<dbReference type="GO" id="GO:0016787">
    <property type="term" value="F:hydrolase activity"/>
    <property type="evidence" value="ECO:0007669"/>
    <property type="project" value="UniProtKB-KW"/>
</dbReference>
<feature type="domain" description="AB hydrolase-1" evidence="1">
    <location>
        <begin position="38"/>
        <end position="280"/>
    </location>
</feature>
<dbReference type="InterPro" id="IPR000073">
    <property type="entry name" value="AB_hydrolase_1"/>
</dbReference>
<name>A0ABW3JA77_9HYPH</name>
<comment type="caution">
    <text evidence="2">The sequence shown here is derived from an EMBL/GenBank/DDBJ whole genome shotgun (WGS) entry which is preliminary data.</text>
</comment>
<keyword evidence="3" id="KW-1185">Reference proteome</keyword>
<gene>
    <name evidence="2" type="ORF">ACFQ2F_09695</name>
</gene>
<dbReference type="InterPro" id="IPR029058">
    <property type="entry name" value="AB_hydrolase_fold"/>
</dbReference>
<dbReference type="SUPFAM" id="SSF53474">
    <property type="entry name" value="alpha/beta-Hydrolases"/>
    <property type="match status" value="1"/>
</dbReference>
<dbReference type="Proteomes" id="UP001597102">
    <property type="component" value="Unassembled WGS sequence"/>
</dbReference>
<organism evidence="2 3">
    <name type="scientific">Methyloligella solikamskensis</name>
    <dbReference type="NCBI Taxonomy" id="1177756"/>
    <lineage>
        <taxon>Bacteria</taxon>
        <taxon>Pseudomonadati</taxon>
        <taxon>Pseudomonadota</taxon>
        <taxon>Alphaproteobacteria</taxon>
        <taxon>Hyphomicrobiales</taxon>
        <taxon>Hyphomicrobiaceae</taxon>
        <taxon>Methyloligella</taxon>
    </lineage>
</organism>
<dbReference type="Pfam" id="PF12697">
    <property type="entry name" value="Abhydrolase_6"/>
    <property type="match status" value="1"/>
</dbReference>
<dbReference type="RefSeq" id="WP_379089202.1">
    <property type="nucleotide sequence ID" value="NZ_JBHTJO010000001.1"/>
</dbReference>
<dbReference type="InterPro" id="IPR050228">
    <property type="entry name" value="Carboxylesterase_BioH"/>
</dbReference>
<keyword evidence="2" id="KW-0378">Hydrolase</keyword>
<sequence>MPTPDGELWQDIFFVANDGLRLHARHYPAMGRRGRPAICLPGLTRNGRDFHDLAVALSTDTHTPRDVYAIDYRGRGLSDWDKDWENYTPLIELEDTLDFMALAGVHQAAIIGTSRGGLIAMVMAALRPAAIGAVVLNDIGPVIESRGLMRIAGHLGKTPTPESWEDAIALVREMNERDFPAIPAEQWEEIARAIFKEENGKPARAYDPDLGKAFEGVDLSQPGAEQWGAFSALTPFPTLALRGENSDILSPETLAKMGEVHPNLETETIEGEGHAPMLKDQRSIETVAQFLAANDPTRGR</sequence>
<dbReference type="PANTHER" id="PTHR43194">
    <property type="entry name" value="HYDROLASE ALPHA/BETA FOLD FAMILY"/>
    <property type="match status" value="1"/>
</dbReference>
<dbReference type="PANTHER" id="PTHR43194:SF2">
    <property type="entry name" value="PEROXISOMAL MEMBRANE PROTEIN LPX1"/>
    <property type="match status" value="1"/>
</dbReference>
<dbReference type="Gene3D" id="3.40.50.1820">
    <property type="entry name" value="alpha/beta hydrolase"/>
    <property type="match status" value="1"/>
</dbReference>
<evidence type="ECO:0000313" key="3">
    <source>
        <dbReference type="Proteomes" id="UP001597102"/>
    </source>
</evidence>
<proteinExistence type="predicted"/>
<reference evidence="3" key="1">
    <citation type="journal article" date="2019" name="Int. J. Syst. Evol. Microbiol.">
        <title>The Global Catalogue of Microorganisms (GCM) 10K type strain sequencing project: providing services to taxonomists for standard genome sequencing and annotation.</title>
        <authorList>
            <consortium name="The Broad Institute Genomics Platform"/>
            <consortium name="The Broad Institute Genome Sequencing Center for Infectious Disease"/>
            <person name="Wu L."/>
            <person name="Ma J."/>
        </authorList>
    </citation>
    <scope>NUCLEOTIDE SEQUENCE [LARGE SCALE GENOMIC DNA]</scope>
    <source>
        <strain evidence="3">CCUG 61697</strain>
    </source>
</reference>
<dbReference type="EMBL" id="JBHTJO010000001">
    <property type="protein sequence ID" value="MFD0987367.1"/>
    <property type="molecule type" value="Genomic_DNA"/>
</dbReference>
<evidence type="ECO:0000259" key="1">
    <source>
        <dbReference type="Pfam" id="PF12697"/>
    </source>
</evidence>
<accession>A0ABW3JA77</accession>